<reference evidence="1 2" key="1">
    <citation type="submission" date="2019-12" db="EMBL/GenBank/DDBJ databases">
        <title>the WGS of Blastococcus saxobsidens 67B17.</title>
        <authorList>
            <person name="Jiang Z."/>
        </authorList>
    </citation>
    <scope>NUCLEOTIDE SEQUENCE [LARGE SCALE GENOMIC DNA]</scope>
    <source>
        <strain evidence="1 2">67B17</strain>
    </source>
</reference>
<name>A0A6L9W1A0_9ACTN</name>
<comment type="caution">
    <text evidence="1">The sequence shown here is derived from an EMBL/GenBank/DDBJ whole genome shotgun (WGS) entry which is preliminary data.</text>
</comment>
<evidence type="ECO:0000313" key="1">
    <source>
        <dbReference type="EMBL" id="NEK85250.1"/>
    </source>
</evidence>
<dbReference type="EMBL" id="JAAGWG010000007">
    <property type="protein sequence ID" value="NEK85250.1"/>
    <property type="molecule type" value="Genomic_DNA"/>
</dbReference>
<dbReference type="AlphaFoldDB" id="A0A6L9W1A0"/>
<gene>
    <name evidence="1" type="ORF">GCU60_05660</name>
</gene>
<sequence length="596" mass="65053">MRDPHRGLASEPSDVPVGILLTADGHTSLLDFAVVPASPLRQQLRDATLLLFVDRGGELKSPGSGRMYLSAARLVGDRLAAHATNPPDAATLQVGHVHAALFADLTTPVPVRTVLARRLLLNAALTAGNDALVRYLRNLTLFGYAKPSKPYSPAELDCIIDWCKDRLSALFARRNAALRLLGVEPDARDEEALAAAQRILDVEPPPRDGAATVAARRWWSAWVLVHAFDERVAADRTGRAAAIEALFPDVQDALAATLLVINEYGAEGQVLASMDVDDVRRLPGQSSVMEITGVKARADRAVSRRGNAVSTWSGGRVLERWIDLTAPARRWTGSEHVWLWRSKARDGRTSVKTLRLPVLTYVPSRPLVQEGHEGIEGPDGARIRLSTRRMRKSWAERSERALGPGVAGRLDPNHSRLSAWAMCRSAALSPNERQAVIAEAQDDLLGLVRSSQLVIDADLQRDEVLALLVDHGVDPATAERIVRGEGDDSGTVTCRNALQAPGQAVGTLCRQTPFACLLCENAIHTRHHLPVILALSDSIDAERRQMPAEQFVQRWGGVDVGVQHVLSRFSDRAKQDAAREIAGAQQRIERLKEVYT</sequence>
<protein>
    <submittedName>
        <fullName evidence="1">Uncharacterized protein</fullName>
    </submittedName>
</protein>
<dbReference type="RefSeq" id="WP_163203074.1">
    <property type="nucleotide sequence ID" value="NZ_JAAGWG010000007.1"/>
</dbReference>
<proteinExistence type="predicted"/>
<accession>A0A6L9W1A0</accession>
<dbReference type="Proteomes" id="UP000479241">
    <property type="component" value="Unassembled WGS sequence"/>
</dbReference>
<organism evidence="1 2">
    <name type="scientific">Blastococcus saxobsidens</name>
    <dbReference type="NCBI Taxonomy" id="138336"/>
    <lineage>
        <taxon>Bacteria</taxon>
        <taxon>Bacillati</taxon>
        <taxon>Actinomycetota</taxon>
        <taxon>Actinomycetes</taxon>
        <taxon>Geodermatophilales</taxon>
        <taxon>Geodermatophilaceae</taxon>
        <taxon>Blastococcus</taxon>
    </lineage>
</organism>
<evidence type="ECO:0000313" key="2">
    <source>
        <dbReference type="Proteomes" id="UP000479241"/>
    </source>
</evidence>